<accession>A0A5C7FB94</accession>
<dbReference type="AlphaFoldDB" id="A0A5C7FB94"/>
<dbReference type="EMBL" id="VOXD01000038">
    <property type="protein sequence ID" value="TXF86698.1"/>
    <property type="molecule type" value="Genomic_DNA"/>
</dbReference>
<name>A0A5C7FB94_9BACT</name>
<evidence type="ECO:0000313" key="3">
    <source>
        <dbReference type="Proteomes" id="UP000321907"/>
    </source>
</evidence>
<reference evidence="2 3" key="1">
    <citation type="submission" date="2019-08" db="EMBL/GenBank/DDBJ databases">
        <title>Lewinella sp. strain SSH13 Genome sequencing and assembly.</title>
        <authorList>
            <person name="Kim I."/>
        </authorList>
    </citation>
    <scope>NUCLEOTIDE SEQUENCE [LARGE SCALE GENOMIC DNA]</scope>
    <source>
        <strain evidence="2 3">SSH13</strain>
    </source>
</reference>
<proteinExistence type="predicted"/>
<keyword evidence="3" id="KW-1185">Reference proteome</keyword>
<evidence type="ECO:0000256" key="1">
    <source>
        <dbReference type="SAM" id="SignalP"/>
    </source>
</evidence>
<sequence>MRTVLLLLSLLLSLPALTQDLRIEEDVLPELRRLLDLANAASNAELGEKTLRYHDSIRYTLIDKTVSGGYLKDQNGKVWNMGVLGMPYVLHAVHKRSISGFESLSRIAEEFADEVMVFVMVAKPEDEGDDDWLQGLSDRLVIVYEENVRSLNTFPTDTRLLGLIGYPVTYYVRTDRTVALAQWGGMTNQGRAYKERRNNVRDLLRGRLQMNWR</sequence>
<keyword evidence="1" id="KW-0732">Signal</keyword>
<dbReference type="RefSeq" id="WP_147932379.1">
    <property type="nucleotide sequence ID" value="NZ_VOXD01000038.1"/>
</dbReference>
<protein>
    <submittedName>
        <fullName evidence="2">Uncharacterized protein</fullName>
    </submittedName>
</protein>
<feature type="signal peptide" evidence="1">
    <location>
        <begin position="1"/>
        <end position="18"/>
    </location>
</feature>
<comment type="caution">
    <text evidence="2">The sequence shown here is derived from an EMBL/GenBank/DDBJ whole genome shotgun (WGS) entry which is preliminary data.</text>
</comment>
<dbReference type="OrthoDB" id="1507871at2"/>
<gene>
    <name evidence="2" type="ORF">FUA23_19145</name>
</gene>
<evidence type="ECO:0000313" key="2">
    <source>
        <dbReference type="EMBL" id="TXF86698.1"/>
    </source>
</evidence>
<dbReference type="Proteomes" id="UP000321907">
    <property type="component" value="Unassembled WGS sequence"/>
</dbReference>
<organism evidence="2 3">
    <name type="scientific">Neolewinella aurantiaca</name>
    <dbReference type="NCBI Taxonomy" id="2602767"/>
    <lineage>
        <taxon>Bacteria</taxon>
        <taxon>Pseudomonadati</taxon>
        <taxon>Bacteroidota</taxon>
        <taxon>Saprospiria</taxon>
        <taxon>Saprospirales</taxon>
        <taxon>Lewinellaceae</taxon>
        <taxon>Neolewinella</taxon>
    </lineage>
</organism>
<feature type="chain" id="PRO_5023001962" evidence="1">
    <location>
        <begin position="19"/>
        <end position="213"/>
    </location>
</feature>